<dbReference type="PANTHER" id="PTHR43433:SF5">
    <property type="entry name" value="AB HYDROLASE-1 DOMAIN-CONTAINING PROTEIN"/>
    <property type="match status" value="1"/>
</dbReference>
<comment type="caution">
    <text evidence="2">The sequence shown here is derived from an EMBL/GenBank/DDBJ whole genome shotgun (WGS) entry which is preliminary data.</text>
</comment>
<dbReference type="GeneID" id="93976071"/>
<dbReference type="InterPro" id="IPR000073">
    <property type="entry name" value="AB_hydrolase_1"/>
</dbReference>
<dbReference type="PANTHER" id="PTHR43433">
    <property type="entry name" value="HYDROLASE, ALPHA/BETA FOLD FAMILY PROTEIN"/>
    <property type="match status" value="1"/>
</dbReference>
<proteinExistence type="predicted"/>
<dbReference type="PRINTS" id="PR00111">
    <property type="entry name" value="ABHYDROLASE"/>
</dbReference>
<dbReference type="Gene3D" id="3.40.50.1820">
    <property type="entry name" value="alpha/beta hydrolase"/>
    <property type="match status" value="1"/>
</dbReference>
<evidence type="ECO:0000313" key="3">
    <source>
        <dbReference type="Proteomes" id="UP000577386"/>
    </source>
</evidence>
<dbReference type="InterPro" id="IPR050471">
    <property type="entry name" value="AB_hydrolase"/>
</dbReference>
<dbReference type="Proteomes" id="UP000577386">
    <property type="component" value="Unassembled WGS sequence"/>
</dbReference>
<dbReference type="AlphaFoldDB" id="A0A7W3NRY3"/>
<accession>A0A7W3NRY3</accession>
<dbReference type="InterPro" id="IPR029058">
    <property type="entry name" value="AB_hydrolase_fold"/>
</dbReference>
<dbReference type="GO" id="GO:0003824">
    <property type="term" value="F:catalytic activity"/>
    <property type="evidence" value="ECO:0007669"/>
    <property type="project" value="UniProtKB-ARBA"/>
</dbReference>
<feature type="domain" description="AB hydrolase-1" evidence="1">
    <location>
        <begin position="35"/>
        <end position="261"/>
    </location>
</feature>
<name>A0A7W3NRY3_STRMR</name>
<protein>
    <submittedName>
        <fullName evidence="2">Pimeloyl-ACP methyl ester carboxylesterase</fullName>
    </submittedName>
</protein>
<keyword evidence="3" id="KW-1185">Reference proteome</keyword>
<dbReference type="RefSeq" id="WP_310738793.1">
    <property type="nucleotide sequence ID" value="NZ_BAAAHW010000013.1"/>
</dbReference>
<dbReference type="Pfam" id="PF00561">
    <property type="entry name" value="Abhydrolase_1"/>
    <property type="match status" value="1"/>
</dbReference>
<dbReference type="EMBL" id="JACJIJ010000002">
    <property type="protein sequence ID" value="MBA9055608.1"/>
    <property type="molecule type" value="Genomic_DNA"/>
</dbReference>
<gene>
    <name evidence="2" type="ORF">HDA42_004786</name>
</gene>
<reference evidence="2 3" key="1">
    <citation type="submission" date="2020-08" db="EMBL/GenBank/DDBJ databases">
        <title>Sequencing the genomes of 1000 actinobacteria strains.</title>
        <authorList>
            <person name="Klenk H.-P."/>
        </authorList>
    </citation>
    <scope>NUCLEOTIDE SEQUENCE [LARGE SCALE GENOMIC DNA]</scope>
    <source>
        <strain evidence="2 3">DSM 41827</strain>
    </source>
</reference>
<evidence type="ECO:0000313" key="2">
    <source>
        <dbReference type="EMBL" id="MBA9055608.1"/>
    </source>
</evidence>
<organism evidence="2 3">
    <name type="scientific">Streptomyces murinus</name>
    <dbReference type="NCBI Taxonomy" id="33900"/>
    <lineage>
        <taxon>Bacteria</taxon>
        <taxon>Bacillati</taxon>
        <taxon>Actinomycetota</taxon>
        <taxon>Actinomycetes</taxon>
        <taxon>Kitasatosporales</taxon>
        <taxon>Streptomycetaceae</taxon>
        <taxon>Streptomyces</taxon>
    </lineage>
</organism>
<evidence type="ECO:0000259" key="1">
    <source>
        <dbReference type="Pfam" id="PF00561"/>
    </source>
</evidence>
<dbReference type="SUPFAM" id="SSF53474">
    <property type="entry name" value="alpha/beta-Hydrolases"/>
    <property type="match status" value="1"/>
</dbReference>
<sequence>MTTSPTDTSTSKDITMTDAPPTAYARTVRGFGPGLLLAHGAGGGIEANYGPLLEGLAARHTVVGVDYPGSGRTPAAPTALELDELADQLVAAADAAGLDTFALCGYSLGGPVAIRAAVRHPGRVTALVLSAAFARLDTRTDLAVSLWQQLYESGQHVLLAQYLTHLAVSTPVLNTLTPAQVRGGAEQTAAALPTGTGAQVDLVRRVDVRADLGALDVPTLVVVTTADPLIPADLQRELAAAVPGARTAELATGHLPFLEQPQRWLELITGFLGEEERRG</sequence>